<accession>A0AA38U416</accession>
<proteinExistence type="predicted"/>
<reference evidence="2" key="1">
    <citation type="submission" date="2022-08" db="EMBL/GenBank/DDBJ databases">
        <authorList>
            <consortium name="DOE Joint Genome Institute"/>
            <person name="Min B."/>
            <person name="Riley R."/>
            <person name="Sierra-Patev S."/>
            <person name="Naranjo-Ortiz M."/>
            <person name="Looney B."/>
            <person name="Konkel Z."/>
            <person name="Slot J.C."/>
            <person name="Sakamoto Y."/>
            <person name="Steenwyk J.L."/>
            <person name="Rokas A."/>
            <person name="Carro J."/>
            <person name="Camarero S."/>
            <person name="Ferreira P."/>
            <person name="Molpeceres G."/>
            <person name="Ruiz-Duenas F.J."/>
            <person name="Serrano A."/>
            <person name="Henrissat B."/>
            <person name="Drula E."/>
            <person name="Hughes K.W."/>
            <person name="Mata J.L."/>
            <person name="Ishikawa N.K."/>
            <person name="Vargas-Isla R."/>
            <person name="Ushijima S."/>
            <person name="Smith C.A."/>
            <person name="Ahrendt S."/>
            <person name="Andreopoulos W."/>
            <person name="He G."/>
            <person name="Labutti K."/>
            <person name="Lipzen A."/>
            <person name="Ng V."/>
            <person name="Sandor L."/>
            <person name="Barry K."/>
            <person name="Martinez A.T."/>
            <person name="Xiao Y."/>
            <person name="Gibbons J.G."/>
            <person name="Terashima K."/>
            <person name="Hibbett D.S."/>
            <person name="Grigoriev I.V."/>
        </authorList>
    </citation>
    <scope>NUCLEOTIDE SEQUENCE</scope>
    <source>
        <strain evidence="2">TFB9207</strain>
    </source>
</reference>
<name>A0AA38U416_9AGAR</name>
<feature type="non-terminal residue" evidence="2">
    <location>
        <position position="1"/>
    </location>
</feature>
<protein>
    <submittedName>
        <fullName evidence="2">Uncharacterized protein</fullName>
    </submittedName>
</protein>
<evidence type="ECO:0000313" key="3">
    <source>
        <dbReference type="Proteomes" id="UP001163846"/>
    </source>
</evidence>
<comment type="caution">
    <text evidence="2">The sequence shown here is derived from an EMBL/GenBank/DDBJ whole genome shotgun (WGS) entry which is preliminary data.</text>
</comment>
<sequence length="80" mass="8894">NPVETVNGKFLSPEQELTVKMAEAALNDQQRENFTRRQNSVRIMADDEESHGEGPSSGKGKGVDPRNWGATQLDHDEMNP</sequence>
<feature type="region of interest" description="Disordered" evidence="1">
    <location>
        <begin position="30"/>
        <end position="80"/>
    </location>
</feature>
<gene>
    <name evidence="2" type="ORF">F5878DRAFT_508114</name>
</gene>
<dbReference type="Proteomes" id="UP001163846">
    <property type="component" value="Unassembled WGS sequence"/>
</dbReference>
<evidence type="ECO:0000313" key="2">
    <source>
        <dbReference type="EMBL" id="KAJ3831225.1"/>
    </source>
</evidence>
<feature type="non-terminal residue" evidence="2">
    <location>
        <position position="80"/>
    </location>
</feature>
<keyword evidence="3" id="KW-1185">Reference proteome</keyword>
<evidence type="ECO:0000256" key="1">
    <source>
        <dbReference type="SAM" id="MobiDB-lite"/>
    </source>
</evidence>
<dbReference type="EMBL" id="MU807670">
    <property type="protein sequence ID" value="KAJ3831225.1"/>
    <property type="molecule type" value="Genomic_DNA"/>
</dbReference>
<dbReference type="AlphaFoldDB" id="A0AA38U416"/>
<organism evidence="2 3">
    <name type="scientific">Lentinula raphanica</name>
    <dbReference type="NCBI Taxonomy" id="153919"/>
    <lineage>
        <taxon>Eukaryota</taxon>
        <taxon>Fungi</taxon>
        <taxon>Dikarya</taxon>
        <taxon>Basidiomycota</taxon>
        <taxon>Agaricomycotina</taxon>
        <taxon>Agaricomycetes</taxon>
        <taxon>Agaricomycetidae</taxon>
        <taxon>Agaricales</taxon>
        <taxon>Marasmiineae</taxon>
        <taxon>Omphalotaceae</taxon>
        <taxon>Lentinula</taxon>
    </lineage>
</organism>